<protein>
    <submittedName>
        <fullName evidence="2">Uncharacterized protein</fullName>
    </submittedName>
</protein>
<dbReference type="Proteomes" id="UP000053766">
    <property type="component" value="Unassembled WGS sequence"/>
</dbReference>
<evidence type="ECO:0000313" key="3">
    <source>
        <dbReference type="Proteomes" id="UP000053766"/>
    </source>
</evidence>
<dbReference type="EMBL" id="KN716249">
    <property type="protein sequence ID" value="KJH48992.1"/>
    <property type="molecule type" value="Genomic_DNA"/>
</dbReference>
<accession>A0A0D8XYR8</accession>
<gene>
    <name evidence="2" type="ORF">DICVIV_04891</name>
</gene>
<reference evidence="3" key="2">
    <citation type="journal article" date="2016" name="Sci. Rep.">
        <title>Dictyocaulus viviparus genome, variome and transcriptome elucidate lungworm biology and support future intervention.</title>
        <authorList>
            <person name="McNulty S.N."/>
            <person name="Strube C."/>
            <person name="Rosa B.A."/>
            <person name="Martin J.C."/>
            <person name="Tyagi R."/>
            <person name="Choi Y.J."/>
            <person name="Wang Q."/>
            <person name="Hallsworth Pepin K."/>
            <person name="Zhang X."/>
            <person name="Ozersky P."/>
            <person name="Wilson R.K."/>
            <person name="Sternberg P.W."/>
            <person name="Gasser R.B."/>
            <person name="Mitreva M."/>
        </authorList>
    </citation>
    <scope>NUCLEOTIDE SEQUENCE [LARGE SCALE GENOMIC DNA]</scope>
    <source>
        <strain evidence="3">HannoverDv2000</strain>
    </source>
</reference>
<proteinExistence type="predicted"/>
<sequence>MAVKLNTIEILDTNDWPVSPLAEGKAPSFKVPPTWRRRITVGEKPQSLLKKVLIKVTQQRTKCFKTENGTPSTLLAKPERPDKFA</sequence>
<dbReference type="AlphaFoldDB" id="A0A0D8XYR8"/>
<evidence type="ECO:0000313" key="2">
    <source>
        <dbReference type="EMBL" id="KJH48992.1"/>
    </source>
</evidence>
<feature type="region of interest" description="Disordered" evidence="1">
    <location>
        <begin position="66"/>
        <end position="85"/>
    </location>
</feature>
<reference evidence="2 3" key="1">
    <citation type="submission" date="2013-11" db="EMBL/GenBank/DDBJ databases">
        <title>Draft genome of the bovine lungworm Dictyocaulus viviparus.</title>
        <authorList>
            <person name="Mitreva M."/>
        </authorList>
    </citation>
    <scope>NUCLEOTIDE SEQUENCE [LARGE SCALE GENOMIC DNA]</scope>
    <source>
        <strain evidence="2 3">HannoverDv2000</strain>
    </source>
</reference>
<evidence type="ECO:0000256" key="1">
    <source>
        <dbReference type="SAM" id="MobiDB-lite"/>
    </source>
</evidence>
<keyword evidence="3" id="KW-1185">Reference proteome</keyword>
<name>A0A0D8XYR8_DICVI</name>
<organism evidence="2 3">
    <name type="scientific">Dictyocaulus viviparus</name>
    <name type="common">Bovine lungworm</name>
    <dbReference type="NCBI Taxonomy" id="29172"/>
    <lineage>
        <taxon>Eukaryota</taxon>
        <taxon>Metazoa</taxon>
        <taxon>Ecdysozoa</taxon>
        <taxon>Nematoda</taxon>
        <taxon>Chromadorea</taxon>
        <taxon>Rhabditida</taxon>
        <taxon>Rhabditina</taxon>
        <taxon>Rhabditomorpha</taxon>
        <taxon>Strongyloidea</taxon>
        <taxon>Metastrongylidae</taxon>
        <taxon>Dictyocaulus</taxon>
    </lineage>
</organism>